<reference evidence="9" key="1">
    <citation type="submission" date="2025-08" db="UniProtKB">
        <authorList>
            <consortium name="RefSeq"/>
        </authorList>
    </citation>
    <scope>IDENTIFICATION</scope>
    <source>
        <strain evidence="9">J_2021</strain>
        <tissue evidence="9">Erythrocytes</tissue>
    </source>
</reference>
<feature type="domain" description="Complex 1 LYR protein" evidence="7">
    <location>
        <begin position="24"/>
        <end position="64"/>
    </location>
</feature>
<dbReference type="GO" id="GO:0005739">
    <property type="term" value="C:mitochondrion"/>
    <property type="evidence" value="ECO:0007669"/>
    <property type="project" value="UniProtKB-SubCell"/>
</dbReference>
<evidence type="ECO:0000256" key="6">
    <source>
        <dbReference type="ARBA" id="ARBA00044735"/>
    </source>
</evidence>
<dbReference type="RefSeq" id="XP_041442818.1">
    <property type="nucleotide sequence ID" value="XM_041586884.1"/>
</dbReference>
<evidence type="ECO:0000313" key="9">
    <source>
        <dbReference type="RefSeq" id="XP_041442818.1"/>
    </source>
</evidence>
<dbReference type="Pfam" id="PF05347">
    <property type="entry name" value="Complex1_LYR"/>
    <property type="match status" value="1"/>
</dbReference>
<protein>
    <recommendedName>
        <fullName evidence="5">LYR motif-containing protein 2</fullName>
    </recommendedName>
</protein>
<evidence type="ECO:0000259" key="7">
    <source>
        <dbReference type="Pfam" id="PF05347"/>
    </source>
</evidence>
<evidence type="ECO:0000256" key="4">
    <source>
        <dbReference type="ARBA" id="ARBA00023128"/>
    </source>
</evidence>
<keyword evidence="4" id="KW-0496">Mitochondrion</keyword>
<evidence type="ECO:0000313" key="8">
    <source>
        <dbReference type="Proteomes" id="UP000186698"/>
    </source>
</evidence>
<name>A0A8J1MN08_XENLA</name>
<proteinExistence type="inferred from homology"/>
<comment type="subcellular location">
    <subcellularLocation>
        <location evidence="1">Mitochondrion</location>
    </subcellularLocation>
</comment>
<dbReference type="CDD" id="cd20262">
    <property type="entry name" value="Complex1_LYR_LYRM2"/>
    <property type="match status" value="1"/>
</dbReference>
<comment type="function">
    <text evidence="6">Involved in efficient integration of the N-module into mitochondrial respiratory chain complex I.</text>
</comment>
<gene>
    <name evidence="9" type="primary">lyrm2.L</name>
</gene>
<keyword evidence="3" id="KW-0809">Transit peptide</keyword>
<comment type="similarity">
    <text evidence="2">Belongs to the complex I LYR family.</text>
</comment>
<dbReference type="PANTHER" id="PTHR13675">
    <property type="entry name" value="LYR MOTIF-CONTAINING PROTEIN 2"/>
    <property type="match status" value="1"/>
</dbReference>
<dbReference type="InterPro" id="IPR045293">
    <property type="entry name" value="Complex1_LYR_LYRM2"/>
</dbReference>
<keyword evidence="8" id="KW-1185">Reference proteome</keyword>
<dbReference type="AlphaFoldDB" id="A0A8J1MN08"/>
<evidence type="ECO:0000256" key="5">
    <source>
        <dbReference type="ARBA" id="ARBA00026235"/>
    </source>
</evidence>
<evidence type="ECO:0000256" key="3">
    <source>
        <dbReference type="ARBA" id="ARBA00022946"/>
    </source>
</evidence>
<organism evidence="8 9">
    <name type="scientific">Xenopus laevis</name>
    <name type="common">African clawed frog</name>
    <dbReference type="NCBI Taxonomy" id="8355"/>
    <lineage>
        <taxon>Eukaryota</taxon>
        <taxon>Metazoa</taxon>
        <taxon>Chordata</taxon>
        <taxon>Craniata</taxon>
        <taxon>Vertebrata</taxon>
        <taxon>Euteleostomi</taxon>
        <taxon>Amphibia</taxon>
        <taxon>Batrachia</taxon>
        <taxon>Anura</taxon>
        <taxon>Pipoidea</taxon>
        <taxon>Pipidae</taxon>
        <taxon>Xenopodinae</taxon>
        <taxon>Xenopus</taxon>
        <taxon>Xenopus</taxon>
    </lineage>
</organism>
<dbReference type="CTD" id="108697379"/>
<dbReference type="GeneID" id="108697379"/>
<dbReference type="PANTHER" id="PTHR13675:SF0">
    <property type="entry name" value="LYR MOTIF-CONTAINING PROTEIN 2"/>
    <property type="match status" value="1"/>
</dbReference>
<dbReference type="OrthoDB" id="74240at2759"/>
<dbReference type="InterPro" id="IPR008011">
    <property type="entry name" value="Complex1_LYR_dom"/>
</dbReference>
<evidence type="ECO:0000256" key="1">
    <source>
        <dbReference type="ARBA" id="ARBA00004173"/>
    </source>
</evidence>
<sequence length="148" mass="16943">MKLKVMGSRLPPAALSLRQFLVRQQVLGLYRRILRAVRQIPDVADQRYMQEWAREEFRRNKGASEENSNSPHGLGQPQNQIFSTGIYRRLFLIRNATVSCFPVLRAEPALETWGPGKTGKLGLHLIKEKYIHLWPPTVVVLPQNIVSS</sequence>
<evidence type="ECO:0000256" key="2">
    <source>
        <dbReference type="ARBA" id="ARBA00009508"/>
    </source>
</evidence>
<dbReference type="Proteomes" id="UP000186698">
    <property type="component" value="Chromosome 1L"/>
</dbReference>
<accession>A0A8J1MN08</accession>